<sequence length="130" mass="14173">MKKKIFLSLLMIIFAIFTAACGDQQKEKDNVSQGENQNESQNDSSDGESQASSFYDNSLFYGDSILKGLSNNLDNGHVISSSGGTTQFAMENVNKIVDQAPGGFLGVGVFFVLSGYLITDILMRQWKNKG</sequence>
<evidence type="ECO:0000256" key="2">
    <source>
        <dbReference type="SAM" id="Phobius"/>
    </source>
</evidence>
<keyword evidence="2" id="KW-0812">Transmembrane</keyword>
<keyword evidence="2" id="KW-0472">Membrane</keyword>
<feature type="chain" id="PRO_5039251641" description="Lipoprotein" evidence="3">
    <location>
        <begin position="20"/>
        <end position="130"/>
    </location>
</feature>
<feature type="transmembrane region" description="Helical" evidence="2">
    <location>
        <begin position="100"/>
        <end position="119"/>
    </location>
</feature>
<proteinExistence type="predicted"/>
<organism evidence="4 5">
    <name type="scientific">Salibacterium halotolerans</name>
    <dbReference type="NCBI Taxonomy" id="1884432"/>
    <lineage>
        <taxon>Bacteria</taxon>
        <taxon>Bacillati</taxon>
        <taxon>Bacillota</taxon>
        <taxon>Bacilli</taxon>
        <taxon>Bacillales</taxon>
        <taxon>Bacillaceae</taxon>
    </lineage>
</organism>
<keyword evidence="2" id="KW-1133">Transmembrane helix</keyword>
<evidence type="ECO:0000256" key="1">
    <source>
        <dbReference type="SAM" id="MobiDB-lite"/>
    </source>
</evidence>
<evidence type="ECO:0008006" key="6">
    <source>
        <dbReference type="Google" id="ProtNLM"/>
    </source>
</evidence>
<feature type="non-terminal residue" evidence="4">
    <location>
        <position position="130"/>
    </location>
</feature>
<dbReference type="AlphaFoldDB" id="A0A1I5VYM8"/>
<gene>
    <name evidence="4" type="ORF">SAMN05518683_1181</name>
</gene>
<evidence type="ECO:0000313" key="4">
    <source>
        <dbReference type="EMBL" id="SFQ12612.1"/>
    </source>
</evidence>
<dbReference type="STRING" id="1884432.SAMN05518683_1181"/>
<name>A0A1I5VYM8_9BACI</name>
<keyword evidence="3" id="KW-0732">Signal</keyword>
<evidence type="ECO:0000313" key="5">
    <source>
        <dbReference type="Proteomes" id="UP000198892"/>
    </source>
</evidence>
<feature type="signal peptide" evidence="3">
    <location>
        <begin position="1"/>
        <end position="19"/>
    </location>
</feature>
<keyword evidence="5" id="KW-1185">Reference proteome</keyword>
<dbReference type="Proteomes" id="UP000198892">
    <property type="component" value="Unassembled WGS sequence"/>
</dbReference>
<dbReference type="EMBL" id="FOXD01000018">
    <property type="protein sequence ID" value="SFQ12612.1"/>
    <property type="molecule type" value="Genomic_DNA"/>
</dbReference>
<reference evidence="5" key="1">
    <citation type="submission" date="2016-10" db="EMBL/GenBank/DDBJ databases">
        <authorList>
            <person name="Varghese N."/>
            <person name="Submissions S."/>
        </authorList>
    </citation>
    <scope>NUCLEOTIDE SEQUENCE [LARGE SCALE GENOMIC DNA]</scope>
    <source>
        <strain evidence="5">S7</strain>
    </source>
</reference>
<dbReference type="RefSeq" id="WP_212634967.1">
    <property type="nucleotide sequence ID" value="NZ_FOXD01000018.1"/>
</dbReference>
<dbReference type="PROSITE" id="PS51257">
    <property type="entry name" value="PROKAR_LIPOPROTEIN"/>
    <property type="match status" value="1"/>
</dbReference>
<evidence type="ECO:0000256" key="3">
    <source>
        <dbReference type="SAM" id="SignalP"/>
    </source>
</evidence>
<feature type="region of interest" description="Disordered" evidence="1">
    <location>
        <begin position="27"/>
        <end position="53"/>
    </location>
</feature>
<accession>A0A1I5VYM8</accession>
<protein>
    <recommendedName>
        <fullName evidence="6">Lipoprotein</fullName>
    </recommendedName>
</protein>
<feature type="compositionally biased region" description="Polar residues" evidence="1">
    <location>
        <begin position="31"/>
        <end position="53"/>
    </location>
</feature>